<dbReference type="EMBL" id="JACHJU010000001">
    <property type="protein sequence ID" value="MBB4938590.1"/>
    <property type="molecule type" value="Genomic_DNA"/>
</dbReference>
<feature type="transmembrane region" description="Helical" evidence="2">
    <location>
        <begin position="91"/>
        <end position="111"/>
    </location>
</feature>
<feature type="transmembrane region" description="Helical" evidence="2">
    <location>
        <begin position="28"/>
        <end position="50"/>
    </location>
</feature>
<feature type="compositionally biased region" description="Low complexity" evidence="1">
    <location>
        <begin position="271"/>
        <end position="297"/>
    </location>
</feature>
<keyword evidence="4" id="KW-1185">Reference proteome</keyword>
<proteinExistence type="predicted"/>
<feature type="transmembrane region" description="Helical" evidence="2">
    <location>
        <begin position="56"/>
        <end position="79"/>
    </location>
</feature>
<reference evidence="3 4" key="1">
    <citation type="submission" date="2020-08" db="EMBL/GenBank/DDBJ databases">
        <title>Sequencing the genomes of 1000 actinobacteria strains.</title>
        <authorList>
            <person name="Klenk H.-P."/>
        </authorList>
    </citation>
    <scope>NUCLEOTIDE SEQUENCE [LARGE SCALE GENOMIC DNA]</scope>
    <source>
        <strain evidence="3 4">DSM 43023</strain>
    </source>
</reference>
<comment type="caution">
    <text evidence="3">The sequence shown here is derived from an EMBL/GenBank/DDBJ whole genome shotgun (WGS) entry which is preliminary data.</text>
</comment>
<name>A0A7W7RUT4_9ACTN</name>
<dbReference type="RefSeq" id="WP_184754741.1">
    <property type="nucleotide sequence ID" value="NZ_BAABEK010000011.1"/>
</dbReference>
<evidence type="ECO:0000256" key="1">
    <source>
        <dbReference type="SAM" id="MobiDB-lite"/>
    </source>
</evidence>
<protein>
    <recommendedName>
        <fullName evidence="5">DUF2637 domain-containing protein</fullName>
    </recommendedName>
</protein>
<evidence type="ECO:0008006" key="5">
    <source>
        <dbReference type="Google" id="ProtNLM"/>
    </source>
</evidence>
<gene>
    <name evidence="3" type="ORF">FHR32_002895</name>
</gene>
<evidence type="ECO:0000313" key="3">
    <source>
        <dbReference type="EMBL" id="MBB4938590.1"/>
    </source>
</evidence>
<keyword evidence="2" id="KW-0812">Transmembrane</keyword>
<keyword evidence="2" id="KW-1133">Transmembrane helix</keyword>
<feature type="region of interest" description="Disordered" evidence="1">
    <location>
        <begin position="243"/>
        <end position="304"/>
    </location>
</feature>
<feature type="region of interest" description="Disordered" evidence="1">
    <location>
        <begin position="157"/>
        <end position="211"/>
    </location>
</feature>
<accession>A0A7W7RUT4</accession>
<evidence type="ECO:0000313" key="4">
    <source>
        <dbReference type="Proteomes" id="UP000534286"/>
    </source>
</evidence>
<keyword evidence="2" id="KW-0472">Membrane</keyword>
<organism evidence="3 4">
    <name type="scientific">Streptosporangium album</name>
    <dbReference type="NCBI Taxonomy" id="47479"/>
    <lineage>
        <taxon>Bacteria</taxon>
        <taxon>Bacillati</taxon>
        <taxon>Actinomycetota</taxon>
        <taxon>Actinomycetes</taxon>
        <taxon>Streptosporangiales</taxon>
        <taxon>Streptosporangiaceae</taxon>
        <taxon>Streptosporangium</taxon>
    </lineage>
</organism>
<feature type="compositionally biased region" description="Low complexity" evidence="1">
    <location>
        <begin position="190"/>
        <end position="211"/>
    </location>
</feature>
<sequence>MSAAVMTRAEVLAELEGLQRTSRNVNRAVWGVAVGVMVYGAGNVTGLLIAHGVHPAIAWMLSPMVDLGLIVALMGGRALDRYGVRAGWLTMLRWTAGLMTWSLNIAGPALAPGGVDTVGVLIHSCGPVLLLVVAEAAASVQRGIAATTDRLTRQLTDAAQPAPAPIPTASGPSALPPTPAPDRTPKAVGSAKPRTSKSSPASRTRRTAAPADVDELMPLGWRIAADHESRGITLTRDRLKDAVRQSGQSISTDRAGRLLTRLRTDPPADPAPTTADPADQQSGSTATTSTAPTVLTADLGDIHA</sequence>
<evidence type="ECO:0000256" key="2">
    <source>
        <dbReference type="SAM" id="Phobius"/>
    </source>
</evidence>
<dbReference type="AlphaFoldDB" id="A0A7W7RUT4"/>
<dbReference type="Proteomes" id="UP000534286">
    <property type="component" value="Unassembled WGS sequence"/>
</dbReference>
<feature type="transmembrane region" description="Helical" evidence="2">
    <location>
        <begin position="117"/>
        <end position="140"/>
    </location>
</feature>